<dbReference type="EMBL" id="CP042467">
    <property type="protein sequence ID" value="QED26019.1"/>
    <property type="molecule type" value="Genomic_DNA"/>
</dbReference>
<sequence length="261" mass="29001">MSDSENKSANVPFAIPDDEDEDVLTSVGIPEARMTPSQGLPMITPAMEPVTPQESTRKRLCSLVVTIENRELRIDVDHSPFQIGSLHGDLQLESPFINALHAQLRLSAGRLMLDDMSSSGIFLRIADELSLEDFDEIVVGHQRFVFRSTWDSAPSGPATTPNPGAQPPGSPARLIRYFANGNIASVWQVEDTLQIGTHGSYPISQDPMLSARHAQIERRGNQYFIKDLRSDYGTFIRIHDPVELIDGDCFIVGRAYIRLEK</sequence>
<evidence type="ECO:0000256" key="1">
    <source>
        <dbReference type="SAM" id="MobiDB-lite"/>
    </source>
</evidence>
<dbReference type="CDD" id="cd00060">
    <property type="entry name" value="FHA"/>
    <property type="match status" value="2"/>
</dbReference>
<dbReference type="InterPro" id="IPR000253">
    <property type="entry name" value="FHA_dom"/>
</dbReference>
<evidence type="ECO:0000313" key="3">
    <source>
        <dbReference type="EMBL" id="QED26019.1"/>
    </source>
</evidence>
<gene>
    <name evidence="3" type="ORF">FRD01_01830</name>
</gene>
<dbReference type="KEGG" id="bbae:FRD01_01830"/>
<evidence type="ECO:0000313" key="4">
    <source>
        <dbReference type="Proteomes" id="UP000321595"/>
    </source>
</evidence>
<dbReference type="Gene3D" id="2.60.200.20">
    <property type="match status" value="2"/>
</dbReference>
<feature type="domain" description="FHA" evidence="2">
    <location>
        <begin position="65"/>
        <end position="123"/>
    </location>
</feature>
<dbReference type="InterPro" id="IPR008984">
    <property type="entry name" value="SMAD_FHA_dom_sf"/>
</dbReference>
<dbReference type="OrthoDB" id="151099at2"/>
<accession>A0A5B8XRL5</accession>
<dbReference type="Proteomes" id="UP000321595">
    <property type="component" value="Chromosome"/>
</dbReference>
<organism evidence="3 4">
    <name type="scientific">Microvenator marinus</name>
    <dbReference type="NCBI Taxonomy" id="2600177"/>
    <lineage>
        <taxon>Bacteria</taxon>
        <taxon>Deltaproteobacteria</taxon>
        <taxon>Bradymonadales</taxon>
        <taxon>Microvenatoraceae</taxon>
        <taxon>Microvenator</taxon>
    </lineage>
</organism>
<dbReference type="RefSeq" id="WP_146957097.1">
    <property type="nucleotide sequence ID" value="NZ_CP042467.1"/>
</dbReference>
<keyword evidence="4" id="KW-1185">Reference proteome</keyword>
<dbReference type="AlphaFoldDB" id="A0A5B8XRL5"/>
<dbReference type="PROSITE" id="PS50006">
    <property type="entry name" value="FHA_DOMAIN"/>
    <property type="match status" value="1"/>
</dbReference>
<dbReference type="Pfam" id="PF00498">
    <property type="entry name" value="FHA"/>
    <property type="match status" value="1"/>
</dbReference>
<evidence type="ECO:0000259" key="2">
    <source>
        <dbReference type="PROSITE" id="PS50006"/>
    </source>
</evidence>
<protein>
    <submittedName>
        <fullName evidence="3">FHA domain-containing protein</fullName>
    </submittedName>
</protein>
<proteinExistence type="predicted"/>
<dbReference type="SUPFAM" id="SSF49879">
    <property type="entry name" value="SMAD/FHA domain"/>
    <property type="match status" value="2"/>
</dbReference>
<reference evidence="3 4" key="1">
    <citation type="submission" date="2019-08" db="EMBL/GenBank/DDBJ databases">
        <authorList>
            <person name="Liang Q."/>
        </authorList>
    </citation>
    <scope>NUCLEOTIDE SEQUENCE [LARGE SCALE GENOMIC DNA]</scope>
    <source>
        <strain evidence="3 4">V1718</strain>
    </source>
</reference>
<name>A0A5B8XRL5_9DELT</name>
<feature type="region of interest" description="Disordered" evidence="1">
    <location>
        <begin position="1"/>
        <end position="22"/>
    </location>
</feature>